<evidence type="ECO:0000259" key="4">
    <source>
        <dbReference type="PROSITE" id="PS50081"/>
    </source>
</evidence>
<dbReference type="PROSITE" id="PS50951">
    <property type="entry name" value="SARAH"/>
    <property type="match status" value="1"/>
</dbReference>
<evidence type="ECO:0000313" key="6">
    <source>
        <dbReference type="EMBL" id="CAG2216663.1"/>
    </source>
</evidence>
<gene>
    <name evidence="6" type="ORF">MEDL_30369</name>
</gene>
<dbReference type="PRINTS" id="PR00008">
    <property type="entry name" value="DAGPEDOMAIN"/>
</dbReference>
<dbReference type="PROSITE" id="PS00479">
    <property type="entry name" value="ZF_DAG_PE_1"/>
    <property type="match status" value="1"/>
</dbReference>
<dbReference type="Gene3D" id="1.20.5.110">
    <property type="match status" value="1"/>
</dbReference>
<organism evidence="6 7">
    <name type="scientific">Mytilus edulis</name>
    <name type="common">Blue mussel</name>
    <dbReference type="NCBI Taxonomy" id="6550"/>
    <lineage>
        <taxon>Eukaryota</taxon>
        <taxon>Metazoa</taxon>
        <taxon>Spiralia</taxon>
        <taxon>Lophotrochozoa</taxon>
        <taxon>Mollusca</taxon>
        <taxon>Bivalvia</taxon>
        <taxon>Autobranchia</taxon>
        <taxon>Pteriomorphia</taxon>
        <taxon>Mytilida</taxon>
        <taxon>Mytiloidea</taxon>
        <taxon>Mytilidae</taxon>
        <taxon>Mytilinae</taxon>
        <taxon>Mytilus</taxon>
    </lineage>
</organism>
<feature type="region of interest" description="Disordered" evidence="3">
    <location>
        <begin position="137"/>
        <end position="197"/>
    </location>
</feature>
<dbReference type="PANTHER" id="PTHR22738:SF10">
    <property type="entry name" value="RAS ASSOCIATION DOMAIN-CONTAINING PROTEIN 1 HOMOLOG"/>
    <property type="match status" value="1"/>
</dbReference>
<evidence type="ECO:0000256" key="2">
    <source>
        <dbReference type="ARBA" id="ARBA00022833"/>
    </source>
</evidence>
<protein>
    <submittedName>
        <fullName evidence="6">RASSF1</fullName>
    </submittedName>
</protein>
<evidence type="ECO:0000256" key="3">
    <source>
        <dbReference type="SAM" id="MobiDB-lite"/>
    </source>
</evidence>
<keyword evidence="2" id="KW-0862">Zinc</keyword>
<dbReference type="EMBL" id="CAJPWZ010001489">
    <property type="protein sequence ID" value="CAG2216663.1"/>
    <property type="molecule type" value="Genomic_DNA"/>
</dbReference>
<dbReference type="InterPro" id="IPR020454">
    <property type="entry name" value="DAG/PE-bd"/>
</dbReference>
<proteinExistence type="predicted"/>
<dbReference type="SMART" id="SM00109">
    <property type="entry name" value="C1"/>
    <property type="match status" value="1"/>
</dbReference>
<dbReference type="OrthoDB" id="74314at2759"/>
<dbReference type="GO" id="GO:0046872">
    <property type="term" value="F:metal ion binding"/>
    <property type="evidence" value="ECO:0007669"/>
    <property type="project" value="UniProtKB-KW"/>
</dbReference>
<evidence type="ECO:0000256" key="1">
    <source>
        <dbReference type="ARBA" id="ARBA00022723"/>
    </source>
</evidence>
<dbReference type="InterPro" id="IPR011524">
    <property type="entry name" value="SARAH_dom"/>
</dbReference>
<evidence type="ECO:0000313" key="7">
    <source>
        <dbReference type="Proteomes" id="UP000683360"/>
    </source>
</evidence>
<dbReference type="InterPro" id="IPR002219">
    <property type="entry name" value="PKC_DAG/PE"/>
</dbReference>
<feature type="domain" description="Phorbol-ester/DAG-type" evidence="4">
    <location>
        <begin position="84"/>
        <end position="134"/>
    </location>
</feature>
<evidence type="ECO:0000259" key="5">
    <source>
        <dbReference type="PROSITE" id="PS50951"/>
    </source>
</evidence>
<comment type="caution">
    <text evidence="6">The sequence shown here is derived from an EMBL/GenBank/DDBJ whole genome shotgun (WGS) entry which is preliminary data.</text>
</comment>
<dbReference type="InterPro" id="IPR046349">
    <property type="entry name" value="C1-like_sf"/>
</dbReference>
<dbReference type="CDD" id="cd20885">
    <property type="entry name" value="C1_RASSF1"/>
    <property type="match status" value="1"/>
</dbReference>
<dbReference type="Gene3D" id="3.30.60.20">
    <property type="match status" value="1"/>
</dbReference>
<sequence>MEEATTNRVLQNGDAYDEENPVDMFGVFKQGFARLSESLFGWGSKPPMRKSKSADHALEDDGQMGEGFEMAHFHRQHSELKTKGHDFVLQHLSNPTWCDECGDFIWGLYKQCLRCRNCHFTCHQNCGALVRLGCKSKSSPDLAGQTEPPLLEPTDTLQTVSSDGSSEPTNEKDETDSGYRSGTIPEEKLPRKPSQATLNREELKLKIEEYNLMVPGAEFSLKILSARHTTHSILYNNQLEDIYHVIYKPVESISDSKAAEEFGDECPLLTSLEWDPDKLSYIRLVLQENETGDIMWDAFSQPELSNFLIVLDREEKEYCSQLEYKYKVMRKIIQSRLKELRKEKLAEKRKSLGLVS</sequence>
<name>A0A8S3S8J5_MYTED</name>
<dbReference type="InterPro" id="IPR033614">
    <property type="entry name" value="RASSF1-6"/>
</dbReference>
<dbReference type="Pfam" id="PF16517">
    <property type="entry name" value="Nore1-SARAH"/>
    <property type="match status" value="1"/>
</dbReference>
<accession>A0A8S3S8J5</accession>
<feature type="domain" description="SARAH" evidence="5">
    <location>
        <begin position="293"/>
        <end position="340"/>
    </location>
</feature>
<dbReference type="AlphaFoldDB" id="A0A8S3S8J5"/>
<dbReference type="PROSITE" id="PS50081">
    <property type="entry name" value="ZF_DAG_PE_2"/>
    <property type="match status" value="1"/>
</dbReference>
<dbReference type="PANTHER" id="PTHR22738">
    <property type="entry name" value="RASSF"/>
    <property type="match status" value="1"/>
</dbReference>
<dbReference type="SUPFAM" id="SSF57889">
    <property type="entry name" value="Cysteine-rich domain"/>
    <property type="match status" value="1"/>
</dbReference>
<feature type="compositionally biased region" description="Polar residues" evidence="3">
    <location>
        <begin position="155"/>
        <end position="168"/>
    </location>
</feature>
<dbReference type="GO" id="GO:0007165">
    <property type="term" value="P:signal transduction"/>
    <property type="evidence" value="ECO:0007669"/>
    <property type="project" value="InterPro"/>
</dbReference>
<reference evidence="6" key="1">
    <citation type="submission" date="2021-03" db="EMBL/GenBank/DDBJ databases">
        <authorList>
            <person name="Bekaert M."/>
        </authorList>
    </citation>
    <scope>NUCLEOTIDE SEQUENCE</scope>
</reference>
<keyword evidence="7" id="KW-1185">Reference proteome</keyword>
<dbReference type="CDD" id="cd21885">
    <property type="entry name" value="SARAH_RASSF1-like"/>
    <property type="match status" value="1"/>
</dbReference>
<dbReference type="Proteomes" id="UP000683360">
    <property type="component" value="Unassembled WGS sequence"/>
</dbReference>
<dbReference type="Pfam" id="PF00130">
    <property type="entry name" value="C1_1"/>
    <property type="match status" value="1"/>
</dbReference>
<keyword evidence="1" id="KW-0479">Metal-binding</keyword>